<reference evidence="3 4" key="1">
    <citation type="submission" date="2015-04" db="EMBL/GenBank/DDBJ databases">
        <authorList>
            <consortium name="Pathogen Informatics"/>
        </authorList>
    </citation>
    <scope>NUCLEOTIDE SEQUENCE [LARGE SCALE GENOMIC DNA]</scope>
    <source>
        <strain evidence="3 4">SGS1</strain>
    </source>
</reference>
<evidence type="ECO:0000313" key="4">
    <source>
        <dbReference type="Proteomes" id="UP000220158"/>
    </source>
</evidence>
<dbReference type="GeneID" id="39733911"/>
<dbReference type="RefSeq" id="XP_028531145.1">
    <property type="nucleotide sequence ID" value="XM_028675479.1"/>
</dbReference>
<keyword evidence="2" id="KW-1133">Transmembrane helix</keyword>
<feature type="region of interest" description="Disordered" evidence="1">
    <location>
        <begin position="402"/>
        <end position="423"/>
    </location>
</feature>
<accession>A0A1J1GKK2</accession>
<keyword evidence="4" id="KW-1185">Reference proteome</keyword>
<evidence type="ECO:0000256" key="2">
    <source>
        <dbReference type="SAM" id="Phobius"/>
    </source>
</evidence>
<feature type="compositionally biased region" description="Low complexity" evidence="1">
    <location>
        <begin position="257"/>
        <end position="297"/>
    </location>
</feature>
<feature type="region of interest" description="Disordered" evidence="1">
    <location>
        <begin position="359"/>
        <end position="379"/>
    </location>
</feature>
<dbReference type="OMA" id="NENCSKY"/>
<dbReference type="VEuPathDB" id="PlasmoDB:PRELSG_0001100"/>
<keyword evidence="2" id="KW-0812">Transmembrane</keyword>
<feature type="compositionally biased region" description="Low complexity" evidence="1">
    <location>
        <begin position="198"/>
        <end position="209"/>
    </location>
</feature>
<protein>
    <submittedName>
        <fullName evidence="3">Surface-associated interspersed protein (SURFIN)</fullName>
    </submittedName>
</protein>
<feature type="region of interest" description="Disordered" evidence="1">
    <location>
        <begin position="198"/>
        <end position="236"/>
    </location>
</feature>
<evidence type="ECO:0000256" key="1">
    <source>
        <dbReference type="SAM" id="MobiDB-lite"/>
    </source>
</evidence>
<feature type="region of interest" description="Disordered" evidence="1">
    <location>
        <begin position="257"/>
        <end position="339"/>
    </location>
</feature>
<feature type="non-terminal residue" evidence="3">
    <location>
        <position position="864"/>
    </location>
</feature>
<feature type="region of interest" description="Disordered" evidence="1">
    <location>
        <begin position="1"/>
        <end position="21"/>
    </location>
</feature>
<gene>
    <name evidence="3" type="ORF">PRELSG_0001100</name>
</gene>
<organism evidence="3 4">
    <name type="scientific">Plasmodium relictum</name>
    <dbReference type="NCBI Taxonomy" id="85471"/>
    <lineage>
        <taxon>Eukaryota</taxon>
        <taxon>Sar</taxon>
        <taxon>Alveolata</taxon>
        <taxon>Apicomplexa</taxon>
        <taxon>Aconoidasida</taxon>
        <taxon>Haemosporida</taxon>
        <taxon>Plasmodiidae</taxon>
        <taxon>Plasmodium</taxon>
        <taxon>Plasmodium (Haemamoeba)</taxon>
    </lineage>
</organism>
<proteinExistence type="predicted"/>
<dbReference type="EMBL" id="CVMU01000213">
    <property type="protein sequence ID" value="CRG84707.1"/>
    <property type="molecule type" value="Genomic_DNA"/>
</dbReference>
<feature type="compositionally biased region" description="Low complexity" evidence="1">
    <location>
        <begin position="305"/>
        <end position="339"/>
    </location>
</feature>
<dbReference type="Proteomes" id="UP000220158">
    <property type="component" value="Unassembled WGS sequence"/>
</dbReference>
<keyword evidence="2" id="KW-0472">Membrane</keyword>
<sequence>MNTEKKINRRKNRSASQYGAGYDRWKNQVTSDFNSKLQNISTQRDNIKKRRLCREFNNNVDDTKEDFMGQQVDDLNVEGNPDDAWNEIEQHINTKISQYPNIQCNRIPSNYPKEIRDKRKKIIDFCEDRDTRFGIMKKKNEKDECLKYNQWIDEEKDTFISSNPWSISDSLGSDQAFKISQNCTLIKMGMFSNENCSKYNSKSKSKPSNLPGQQRSGSSLVATQQRTPSSTAMPIKTILPTTTLNITTIPTPAPIAAATSTSTTTPISTNATTTTTTTTAKTTSISTNAPATTTIPTSTPPSIPPNISAPTPKTIPPLTSTTTQTNTSTSTPTPSTIQATTPISTKVPLTTSANVSKVNVSSSPTTLKPTTTSTSTTAPTSIPSIIQATASITAKVPSNTTSVSKVNTSLSPSTTAPKTTPISTFTPSTTLSTTFHNESYGNISSGTPIKSSSTVTKSTIIQLSASLGPFLGILIFFIFVYRCTPIGSWLGNCRSKKKRTQKKKKQIQVDSESIFPGFSDKESEINMKNFPICNEKNSPTCEIALENENNERNIEAKSNIVERRKKWKWKAVIEVHMMVLEEFQKEEWELNRREFLKICLEEFKEEGIYSDVINRHLITEGDQKKIASIFLEQRPLWKIWIERNNKLIEKWKKEQWFKNLKKEWKKEVNKYITLIEKEEMMKNKKKGAINPMLEKQKIIWKKWIQKQNKLHTFDDEELLKQLLVEYETEEEMKKNMETIDREKIRIDIEKKDKAFKDSNKNELISRLRIEIHMMVLDECKKEEWIRNKKEFFKICIGELKLQDNSDEKELLEVEEEIMKSITLKKKKKEELEKFKKGKYFIELKQEWMNNEKKYIEEVNKENLL</sequence>
<evidence type="ECO:0000313" key="3">
    <source>
        <dbReference type="EMBL" id="CRG84707.1"/>
    </source>
</evidence>
<dbReference type="KEGG" id="prel:PRELSG_0001100"/>
<dbReference type="AlphaFoldDB" id="A0A1J1GKK2"/>
<name>A0A1J1GKK2_PLARL</name>
<feature type="transmembrane region" description="Helical" evidence="2">
    <location>
        <begin position="460"/>
        <end position="481"/>
    </location>
</feature>
<feature type="compositionally biased region" description="Polar residues" evidence="1">
    <location>
        <begin position="210"/>
        <end position="232"/>
    </location>
</feature>